<feature type="compositionally biased region" description="Polar residues" evidence="1">
    <location>
        <begin position="644"/>
        <end position="653"/>
    </location>
</feature>
<accession>A0A4P9XGS6</accession>
<sequence>MDRPPTPGSLALERPCFDRLPLELRLYHVYATLPVTDLAQCRAVSRSWRAIVDETLLRAHPYQRTLALRSLLHEASTRSNRRADLLPPTVGSSRGHGDSLRTAAGAYSCTGHYATMCSLPSPYSCMPLSAADSFPLLSLDAWEAAFYDLSVPRAFDSWFRAMHKTGKANVEAAVAGVSARGRRDSALDGTARRRVSATDVAIATGRALLAEADAGIFLYTVCRGVAQRPSYSANDDVQSGLCIGFLNMSLDMYDRLRAAADTLNDLAQAPVPSSSPDDPTQAADCNVNGAPEAAQEMTDGQHASLLASLEAHLATQLLVRQQQLYAHMLQQIAMSPRFLLRYASFCFTYLGKLFAAFNTLPGVAARALATLVHSIVTLPDGVVTARTLNVILICLASKEPLALSLLARHQLMTRYASLVGAEEAEACRVDLAEVRRSVNAVDVDEAPAVDGEAGDLLAPFSVASLLFLHNARDAQGKEVDSNADVPRVSSSASAVAADKHATSSPLVWSAASIDAAMCTAVTPPLQPRTLKLHRRWSQDGTEDNDNSLRVSVEERLAWLFEHVTALSVTHQQSNTSVNKATSDAQKKMAEATGDMRVEMRLSSAHASAILPFIVAFEAFLALHAEHLHQGQAPPVPGIGHGSLSVPSTRNIGV</sequence>
<evidence type="ECO:0000256" key="1">
    <source>
        <dbReference type="SAM" id="MobiDB-lite"/>
    </source>
</evidence>
<evidence type="ECO:0000259" key="2">
    <source>
        <dbReference type="Pfam" id="PF12937"/>
    </source>
</evidence>
<dbReference type="EMBL" id="KZ993421">
    <property type="protein sequence ID" value="RKP04832.1"/>
    <property type="molecule type" value="Genomic_DNA"/>
</dbReference>
<dbReference type="Pfam" id="PF12937">
    <property type="entry name" value="F-box-like"/>
    <property type="match status" value="1"/>
</dbReference>
<gene>
    <name evidence="3" type="ORF">THASP1DRAFT_33357</name>
</gene>
<dbReference type="AlphaFoldDB" id="A0A4P9XGS6"/>
<dbReference type="InterPro" id="IPR036047">
    <property type="entry name" value="F-box-like_dom_sf"/>
</dbReference>
<dbReference type="OrthoDB" id="5592755at2759"/>
<feature type="region of interest" description="Disordered" evidence="1">
    <location>
        <begin position="633"/>
        <end position="653"/>
    </location>
</feature>
<proteinExistence type="predicted"/>
<protein>
    <recommendedName>
        <fullName evidence="2">F-box domain-containing protein</fullName>
    </recommendedName>
</protein>
<dbReference type="Proteomes" id="UP000271241">
    <property type="component" value="Unassembled WGS sequence"/>
</dbReference>
<dbReference type="InterPro" id="IPR001810">
    <property type="entry name" value="F-box_dom"/>
</dbReference>
<organism evidence="3 4">
    <name type="scientific">Thamnocephalis sphaerospora</name>
    <dbReference type="NCBI Taxonomy" id="78915"/>
    <lineage>
        <taxon>Eukaryota</taxon>
        <taxon>Fungi</taxon>
        <taxon>Fungi incertae sedis</taxon>
        <taxon>Zoopagomycota</taxon>
        <taxon>Zoopagomycotina</taxon>
        <taxon>Zoopagomycetes</taxon>
        <taxon>Zoopagales</taxon>
        <taxon>Sigmoideomycetaceae</taxon>
        <taxon>Thamnocephalis</taxon>
    </lineage>
</organism>
<feature type="domain" description="F-box" evidence="2">
    <location>
        <begin position="17"/>
        <end position="63"/>
    </location>
</feature>
<evidence type="ECO:0000313" key="4">
    <source>
        <dbReference type="Proteomes" id="UP000271241"/>
    </source>
</evidence>
<name>A0A4P9XGS6_9FUNG</name>
<dbReference type="Gene3D" id="1.20.1280.50">
    <property type="match status" value="1"/>
</dbReference>
<dbReference type="SUPFAM" id="SSF81383">
    <property type="entry name" value="F-box domain"/>
    <property type="match status" value="1"/>
</dbReference>
<evidence type="ECO:0000313" key="3">
    <source>
        <dbReference type="EMBL" id="RKP04832.1"/>
    </source>
</evidence>
<reference evidence="4" key="1">
    <citation type="journal article" date="2018" name="Nat. Microbiol.">
        <title>Leveraging single-cell genomics to expand the fungal tree of life.</title>
        <authorList>
            <person name="Ahrendt S.R."/>
            <person name="Quandt C.A."/>
            <person name="Ciobanu D."/>
            <person name="Clum A."/>
            <person name="Salamov A."/>
            <person name="Andreopoulos B."/>
            <person name="Cheng J.F."/>
            <person name="Woyke T."/>
            <person name="Pelin A."/>
            <person name="Henrissat B."/>
            <person name="Reynolds N.K."/>
            <person name="Benny G.L."/>
            <person name="Smith M.E."/>
            <person name="James T.Y."/>
            <person name="Grigoriev I.V."/>
        </authorList>
    </citation>
    <scope>NUCLEOTIDE SEQUENCE [LARGE SCALE GENOMIC DNA]</scope>
    <source>
        <strain evidence="4">RSA 1356</strain>
    </source>
</reference>
<keyword evidence="4" id="KW-1185">Reference proteome</keyword>